<comment type="similarity">
    <text evidence="2">In the N-terminal section; belongs to the phytochrome family.</text>
</comment>
<dbReference type="SMART" id="SM00387">
    <property type="entry name" value="HATPase_c"/>
    <property type="match status" value="1"/>
</dbReference>
<dbReference type="InterPro" id="IPR029016">
    <property type="entry name" value="GAF-like_dom_sf"/>
</dbReference>
<dbReference type="SUPFAM" id="SSF55874">
    <property type="entry name" value="ATPase domain of HSP90 chaperone/DNA topoisomerase II/histidine kinase"/>
    <property type="match status" value="1"/>
</dbReference>
<dbReference type="Proteomes" id="UP000076925">
    <property type="component" value="Unassembled WGS sequence"/>
</dbReference>
<keyword evidence="10" id="KW-0157">Chromophore</keyword>
<keyword evidence="9" id="KW-0418">Kinase</keyword>
<dbReference type="PRINTS" id="PR01033">
    <property type="entry name" value="PHYTOCHROME"/>
</dbReference>
<dbReference type="GO" id="GO:0000156">
    <property type="term" value="F:phosphorelay response regulator activity"/>
    <property type="evidence" value="ECO:0007669"/>
    <property type="project" value="TreeGrafter"/>
</dbReference>
<dbReference type="InterPro" id="IPR035965">
    <property type="entry name" value="PAS-like_dom_sf"/>
</dbReference>
<dbReference type="Pfam" id="PF02518">
    <property type="entry name" value="HATPase_c"/>
    <property type="match status" value="1"/>
</dbReference>
<comment type="function">
    <text evidence="13">Photoreceptor which exists in two forms that are reversibly interconvertible by light: the R form that absorbs maximally in the red region of the spectrum and the FR form that absorbs maximally in the far-red region.</text>
</comment>
<feature type="domain" description="Histidine kinase" evidence="15">
    <location>
        <begin position="519"/>
        <end position="734"/>
    </location>
</feature>
<dbReference type="OrthoDB" id="9760752at2"/>
<dbReference type="AlphaFoldDB" id="A0A139XHS8"/>
<dbReference type="InterPro" id="IPR050351">
    <property type="entry name" value="BphY/WalK/GraS-like"/>
</dbReference>
<dbReference type="InterPro" id="IPR036890">
    <property type="entry name" value="HATPase_C_sf"/>
</dbReference>
<dbReference type="Gene3D" id="3.30.450.20">
    <property type="entry name" value="PAS domain"/>
    <property type="match status" value="1"/>
</dbReference>
<evidence type="ECO:0000259" key="15">
    <source>
        <dbReference type="PROSITE" id="PS50109"/>
    </source>
</evidence>
<protein>
    <recommendedName>
        <fullName evidence="4">histidine kinase</fullName>
        <ecNumber evidence="4">2.7.13.3</ecNumber>
    </recommendedName>
</protein>
<reference evidence="16 17" key="1">
    <citation type="journal article" date="2013" name="Genome Biol. Evol.">
        <title>Genomes of Stigonematalean cyanobacteria (subsection V) and the evolution of oxygenic photosynthesis from prokaryotes to plastids.</title>
        <authorList>
            <person name="Dagan T."/>
            <person name="Roettger M."/>
            <person name="Stucken K."/>
            <person name="Landan G."/>
            <person name="Koch R."/>
            <person name="Major P."/>
            <person name="Gould S.B."/>
            <person name="Goremykin V.V."/>
            <person name="Rippka R."/>
            <person name="Tandeau de Marsac N."/>
            <person name="Gugger M."/>
            <person name="Lockhart P.J."/>
            <person name="Allen J.F."/>
            <person name="Brune I."/>
            <person name="Maus I."/>
            <person name="Puhler A."/>
            <person name="Martin W.F."/>
        </authorList>
    </citation>
    <scope>NUCLEOTIDE SEQUENCE [LARGE SCALE GENOMIC DNA]</scope>
    <source>
        <strain evidence="16 17">PCC 7110</strain>
    </source>
</reference>
<dbReference type="SUPFAM" id="SSF55785">
    <property type="entry name" value="PYP-like sensor domain (PAS domain)"/>
    <property type="match status" value="1"/>
</dbReference>
<dbReference type="InterPro" id="IPR036097">
    <property type="entry name" value="HisK_dim/P_sf"/>
</dbReference>
<keyword evidence="6" id="KW-0597">Phosphoprotein</keyword>
<dbReference type="Gene3D" id="1.10.287.130">
    <property type="match status" value="1"/>
</dbReference>
<dbReference type="STRING" id="128403.WA1_03335"/>
<dbReference type="InterPro" id="IPR003661">
    <property type="entry name" value="HisK_dim/P_dom"/>
</dbReference>
<dbReference type="Pfam" id="PF00360">
    <property type="entry name" value="PHY"/>
    <property type="match status" value="1"/>
</dbReference>
<comment type="catalytic activity">
    <reaction evidence="1">
        <text>ATP + protein L-histidine = ADP + protein N-phospho-L-histidine.</text>
        <dbReference type="EC" id="2.7.13.3"/>
    </reaction>
</comment>
<dbReference type="PROSITE" id="PS50046">
    <property type="entry name" value="PHYTOCHROME_2"/>
    <property type="match status" value="1"/>
</dbReference>
<evidence type="ECO:0000256" key="4">
    <source>
        <dbReference type="ARBA" id="ARBA00012438"/>
    </source>
</evidence>
<keyword evidence="11" id="KW-0472">Membrane</keyword>
<evidence type="ECO:0000256" key="6">
    <source>
        <dbReference type="ARBA" id="ARBA00022553"/>
    </source>
</evidence>
<dbReference type="EC" id="2.7.13.3" evidence="4"/>
<evidence type="ECO:0000256" key="2">
    <source>
        <dbReference type="ARBA" id="ARBA00006402"/>
    </source>
</evidence>
<dbReference type="GO" id="GO:0007234">
    <property type="term" value="P:osmosensory signaling via phosphorelay pathway"/>
    <property type="evidence" value="ECO:0007669"/>
    <property type="project" value="TreeGrafter"/>
</dbReference>
<dbReference type="InterPro" id="IPR005467">
    <property type="entry name" value="His_kinase_dom"/>
</dbReference>
<dbReference type="PANTHER" id="PTHR42878:SF15">
    <property type="entry name" value="BACTERIOPHYTOCHROME"/>
    <property type="match status" value="1"/>
</dbReference>
<dbReference type="CDD" id="cd00130">
    <property type="entry name" value="PAS"/>
    <property type="match status" value="1"/>
</dbReference>
<dbReference type="CDD" id="cd00082">
    <property type="entry name" value="HisKA"/>
    <property type="match status" value="1"/>
</dbReference>
<dbReference type="PANTHER" id="PTHR42878">
    <property type="entry name" value="TWO-COMPONENT HISTIDINE KINASE"/>
    <property type="match status" value="1"/>
</dbReference>
<evidence type="ECO:0000256" key="9">
    <source>
        <dbReference type="ARBA" id="ARBA00022777"/>
    </source>
</evidence>
<dbReference type="Gene3D" id="3.30.565.10">
    <property type="entry name" value="Histidine kinase-like ATPase, C-terminal domain"/>
    <property type="match status" value="1"/>
</dbReference>
<evidence type="ECO:0000259" key="14">
    <source>
        <dbReference type="PROSITE" id="PS50046"/>
    </source>
</evidence>
<dbReference type="InterPro" id="IPR003594">
    <property type="entry name" value="HATPase_dom"/>
</dbReference>
<dbReference type="PROSITE" id="PS50109">
    <property type="entry name" value="HIS_KIN"/>
    <property type="match status" value="1"/>
</dbReference>
<dbReference type="InterPro" id="IPR013515">
    <property type="entry name" value="Phytochrome_cen-reg"/>
</dbReference>
<dbReference type="SUPFAM" id="SSF47384">
    <property type="entry name" value="Homodimeric domain of signal transducing histidine kinase"/>
    <property type="match status" value="1"/>
</dbReference>
<dbReference type="InterPro" id="IPR013654">
    <property type="entry name" value="PAS_2"/>
</dbReference>
<evidence type="ECO:0000256" key="5">
    <source>
        <dbReference type="ARBA" id="ARBA00022543"/>
    </source>
</evidence>
<dbReference type="GO" id="GO:0009584">
    <property type="term" value="P:detection of visible light"/>
    <property type="evidence" value="ECO:0007669"/>
    <property type="project" value="InterPro"/>
</dbReference>
<dbReference type="GO" id="GO:0000155">
    <property type="term" value="F:phosphorelay sensor kinase activity"/>
    <property type="evidence" value="ECO:0007669"/>
    <property type="project" value="InterPro"/>
</dbReference>
<keyword evidence="17" id="KW-1185">Reference proteome</keyword>
<dbReference type="FunFam" id="3.30.565.10:FF:000006">
    <property type="entry name" value="Sensor histidine kinase WalK"/>
    <property type="match status" value="1"/>
</dbReference>
<dbReference type="InterPro" id="IPR003018">
    <property type="entry name" value="GAF"/>
</dbReference>
<feature type="domain" description="Phytochrome chromophore attachment site" evidence="14">
    <location>
        <begin position="135"/>
        <end position="293"/>
    </location>
</feature>
<evidence type="ECO:0000313" key="16">
    <source>
        <dbReference type="EMBL" id="KYC44182.1"/>
    </source>
</evidence>
<dbReference type="InterPro" id="IPR000014">
    <property type="entry name" value="PAS"/>
</dbReference>
<dbReference type="SUPFAM" id="SSF55781">
    <property type="entry name" value="GAF domain-like"/>
    <property type="match status" value="2"/>
</dbReference>
<evidence type="ECO:0000256" key="8">
    <source>
        <dbReference type="ARBA" id="ARBA00022679"/>
    </source>
</evidence>
<dbReference type="GO" id="GO:0030295">
    <property type="term" value="F:protein kinase activator activity"/>
    <property type="evidence" value="ECO:0007669"/>
    <property type="project" value="TreeGrafter"/>
</dbReference>
<name>A0A139XHS8_9CYAN</name>
<dbReference type="InterPro" id="IPR016132">
    <property type="entry name" value="Phyto_chromo_attachment"/>
</dbReference>
<comment type="caution">
    <text evidence="16">The sequence shown here is derived from an EMBL/GenBank/DDBJ whole genome shotgun (WGS) entry which is preliminary data.</text>
</comment>
<accession>A0A139XHS8</accession>
<dbReference type="RefSeq" id="WP_017741505.1">
    <property type="nucleotide sequence ID" value="NZ_KQ976354.1"/>
</dbReference>
<evidence type="ECO:0000256" key="10">
    <source>
        <dbReference type="ARBA" id="ARBA00022991"/>
    </source>
</evidence>
<dbReference type="SMART" id="SM00065">
    <property type="entry name" value="GAF"/>
    <property type="match status" value="1"/>
</dbReference>
<dbReference type="SMART" id="SM00388">
    <property type="entry name" value="HisKA"/>
    <property type="match status" value="1"/>
</dbReference>
<keyword evidence="5" id="KW-0600">Photoreceptor protein</keyword>
<organism evidence="16 17">
    <name type="scientific">Scytonema hofmannii PCC 7110</name>
    <dbReference type="NCBI Taxonomy" id="128403"/>
    <lineage>
        <taxon>Bacteria</taxon>
        <taxon>Bacillati</taxon>
        <taxon>Cyanobacteriota</taxon>
        <taxon>Cyanophyceae</taxon>
        <taxon>Nostocales</taxon>
        <taxon>Scytonemataceae</taxon>
        <taxon>Scytonema</taxon>
    </lineage>
</organism>
<dbReference type="GO" id="GO:0006355">
    <property type="term" value="P:regulation of DNA-templated transcription"/>
    <property type="evidence" value="ECO:0007669"/>
    <property type="project" value="InterPro"/>
</dbReference>
<evidence type="ECO:0000256" key="7">
    <source>
        <dbReference type="ARBA" id="ARBA00022606"/>
    </source>
</evidence>
<sequence>MTNYEQLHIPGSIQPHGVLLALSPQLEILQVSNNTQKHLGKKPEDLLGQPLSTLLNATQLEGIQTFLQQQEGTINSFKLSIFTDAGEKYFDGIFNFTEQIWILELEPIDSLTQMSFFSFHALTSGAIAKMQKTSNLRDFVQLVASEVRKITEFDRVMVYQFDSLGAGIVIAEDKREDLPPLLGLHYPATDIPNEARALYTRCLLRFIPNFQAQPVGLIPVYNPQTQQPLDLSCALLRSVHPCCIEYHQNMGVAAMLVVPLIREQTLWGLISCHHQSVKFLTWEVRKICEFLGQIVSSELVHKVSQSEFDYEVKLKSLQTEFIESISQADNFREALISPKPRLLDLVDAKGSAVCLDNDITLVGTTPSLEDVRTLIEWADSQISDNLFSTNSLPQLCPEALTFKDTASGLLLLRISKVRRYYILWFRPEVIQTVTWAGNPNVSVKVDANGGVTLSPRKSFEKWQETVRLTSLPWKSCELDSALALRNAIVGIVISKADELAKINHELEQSNRELASFAYAASHDLKEPLRGIYNYSNVLLEDYAHVLDEDGIDYLQTVVFLSQRMETLINALLRLSVLGQAELQRQPTNLNELLEGAIAVFYASYPHANLEILINRDLPTIECDPVLVGEVFSNLIINAFKYNNKAEKQVEIGFLEEAHSPIFFIRDNGIGIPEHHYQTIFRLFKRLHSQEKYGGGTGAGLAIAKKIVERHCGQIWVESTLGVGSTFYLTFGSVNI</sequence>
<dbReference type="GO" id="GO:0009881">
    <property type="term" value="F:photoreceptor activity"/>
    <property type="evidence" value="ECO:0007669"/>
    <property type="project" value="UniProtKB-KW"/>
</dbReference>
<keyword evidence="7" id="KW-0716">Sensory transduction</keyword>
<comment type="subunit">
    <text evidence="3">Homodimer.</text>
</comment>
<gene>
    <name evidence="16" type="ORF">WA1_03335</name>
</gene>
<proteinExistence type="inferred from homology"/>
<evidence type="ECO:0000256" key="11">
    <source>
        <dbReference type="ARBA" id="ARBA00023136"/>
    </source>
</evidence>
<dbReference type="EMBL" id="ANNX02000012">
    <property type="protein sequence ID" value="KYC44182.1"/>
    <property type="molecule type" value="Genomic_DNA"/>
</dbReference>
<evidence type="ECO:0000313" key="17">
    <source>
        <dbReference type="Proteomes" id="UP000076925"/>
    </source>
</evidence>
<evidence type="ECO:0000256" key="1">
    <source>
        <dbReference type="ARBA" id="ARBA00000085"/>
    </source>
</evidence>
<dbReference type="GO" id="GO:0016020">
    <property type="term" value="C:membrane"/>
    <property type="evidence" value="ECO:0007669"/>
    <property type="project" value="UniProtKB-SubCell"/>
</dbReference>
<keyword evidence="12" id="KW-0675">Receptor</keyword>
<evidence type="ECO:0000256" key="12">
    <source>
        <dbReference type="ARBA" id="ARBA00023170"/>
    </source>
</evidence>
<dbReference type="InterPro" id="IPR001294">
    <property type="entry name" value="Phytochrome"/>
</dbReference>
<dbReference type="Pfam" id="PF01590">
    <property type="entry name" value="GAF"/>
    <property type="match status" value="1"/>
</dbReference>
<dbReference type="Gene3D" id="3.30.450.40">
    <property type="match status" value="1"/>
</dbReference>
<keyword evidence="8" id="KW-0808">Transferase</keyword>
<dbReference type="Gene3D" id="3.30.450.270">
    <property type="match status" value="1"/>
</dbReference>
<dbReference type="Pfam" id="PF00512">
    <property type="entry name" value="HisKA"/>
    <property type="match status" value="1"/>
</dbReference>
<dbReference type="InterPro" id="IPR043150">
    <property type="entry name" value="Phytochrome_PHY_sf"/>
</dbReference>
<dbReference type="Pfam" id="PF08446">
    <property type="entry name" value="PAS_2"/>
    <property type="match status" value="1"/>
</dbReference>
<evidence type="ECO:0000256" key="13">
    <source>
        <dbReference type="ARBA" id="ARBA00055745"/>
    </source>
</evidence>
<evidence type="ECO:0000256" key="3">
    <source>
        <dbReference type="ARBA" id="ARBA00011738"/>
    </source>
</evidence>